<dbReference type="KEGG" id="cpho:CPHO_06715"/>
<gene>
    <name evidence="1" type="ORF">CPHO_06715</name>
</gene>
<protein>
    <submittedName>
        <fullName evidence="1">Uncharacterized protein</fullName>
    </submittedName>
</protein>
<name>A0A1L7D3F8_9CORY</name>
<dbReference type="EMBL" id="CP009249">
    <property type="protein sequence ID" value="APT92635.1"/>
    <property type="molecule type" value="Genomic_DNA"/>
</dbReference>
<organism evidence="1 2">
    <name type="scientific">Corynebacterium phocae</name>
    <dbReference type="NCBI Taxonomy" id="161895"/>
    <lineage>
        <taxon>Bacteria</taxon>
        <taxon>Bacillati</taxon>
        <taxon>Actinomycetota</taxon>
        <taxon>Actinomycetes</taxon>
        <taxon>Mycobacteriales</taxon>
        <taxon>Corynebacteriaceae</taxon>
        <taxon>Corynebacterium</taxon>
    </lineage>
</organism>
<proteinExistence type="predicted"/>
<dbReference type="AlphaFoldDB" id="A0A1L7D3F8"/>
<accession>A0A1L7D3F8</accession>
<sequence>MTKYIGLNVPVHAMILSQEDPINHEKRIDAILELVDTRRQTMTKLLTVTLSPEFLDWEDESKLRERVKNVYARVLTHMITLGNERAHSTGHTIKIYGRNNSLKAILEEVVKNQSMIKSDSSHSEAKMEGRFLNVTFSPKQ</sequence>
<keyword evidence="2" id="KW-1185">Reference proteome</keyword>
<dbReference type="RefSeq" id="WP_075734307.1">
    <property type="nucleotide sequence ID" value="NZ_CP009249.1"/>
</dbReference>
<evidence type="ECO:0000313" key="1">
    <source>
        <dbReference type="EMBL" id="APT92635.1"/>
    </source>
</evidence>
<evidence type="ECO:0000313" key="2">
    <source>
        <dbReference type="Proteomes" id="UP000185491"/>
    </source>
</evidence>
<dbReference type="Proteomes" id="UP000185491">
    <property type="component" value="Chromosome"/>
</dbReference>
<reference evidence="1 2" key="1">
    <citation type="submission" date="2014-08" db="EMBL/GenBank/DDBJ databases">
        <title>Complete genome sequence of Corynebacterium phocae M408/89/1(T)(=DSM 44612(T)), isolated from the common seal (Phoca vitulina).</title>
        <authorList>
            <person name="Ruckert C."/>
            <person name="Albersmeier A."/>
            <person name="Winkler A."/>
            <person name="Kalinowski J."/>
        </authorList>
    </citation>
    <scope>NUCLEOTIDE SEQUENCE [LARGE SCALE GENOMIC DNA]</scope>
    <source>
        <strain evidence="1 2">M408/89/1</strain>
    </source>
</reference>